<protein>
    <recommendedName>
        <fullName evidence="5">Cell wall protein</fullName>
    </recommendedName>
</protein>
<reference evidence="3" key="1">
    <citation type="journal article" date="2019" name="G3 (Bethesda)">
        <title>Genome Assemblies of Two Rare Opportunistic Yeast Pathogens: Diutina rugosa (syn. Candida rugosa) and Trichomonascus ciferrii (syn. Candida ciferrii).</title>
        <authorList>
            <person name="Mixao V."/>
            <person name="Saus E."/>
            <person name="Hansen A.P."/>
            <person name="Lass-Florl C."/>
            <person name="Gabaldon T."/>
        </authorList>
    </citation>
    <scope>NUCLEOTIDE SEQUENCE</scope>
    <source>
        <strain evidence="3">CBS 4856</strain>
    </source>
</reference>
<comment type="caution">
    <text evidence="3">The sequence shown here is derived from an EMBL/GenBank/DDBJ whole genome shotgun (WGS) entry which is preliminary data.</text>
</comment>
<dbReference type="AlphaFoldDB" id="A0A642UU79"/>
<dbReference type="VEuPathDB" id="FungiDB:TRICI_005279"/>
<feature type="compositionally biased region" description="Acidic residues" evidence="1">
    <location>
        <begin position="155"/>
        <end position="194"/>
    </location>
</feature>
<feature type="signal peptide" evidence="2">
    <location>
        <begin position="1"/>
        <end position="22"/>
    </location>
</feature>
<accession>A0A642UU79</accession>
<gene>
    <name evidence="3" type="ORF">TRICI_005279</name>
</gene>
<sequence>MVVPQKSVPALLLFATVVAADADNLLDRRDSKDEQASEMFQAASRLATVVKASTGMTRGNKVDSKVIQDSVVCPLAEDVADMVSKALEEAGDSPEGKTRGMMNKLVGISRGVDKTADKANVSCNGLSKLKSQSNKVKSAIQKNRKRDTGHKYDTDTDNSDTSDTSESDTSDDGESDTSDDETTDDDSDDSDIDEDEYTTATALAVSNKKWMGVYKGVEHMKSLPNDYLCDSIGSAAESVDKMNKEVGSSASKKTKNLVDHGVVKTGKQFTSSAKDNGIKCDSQLSSLNKALNKKANGASSSSGSARVSSLSTKAAASKTGSSSSSPSAAAATSSSTSSSTQDAESAANRLSTNPAYFGAGAAIAWALL</sequence>
<dbReference type="EMBL" id="SWFS01000414">
    <property type="protein sequence ID" value="KAA8905510.1"/>
    <property type="molecule type" value="Genomic_DNA"/>
</dbReference>
<feature type="chain" id="PRO_5024956444" description="Cell wall protein" evidence="2">
    <location>
        <begin position="23"/>
        <end position="368"/>
    </location>
</feature>
<keyword evidence="2" id="KW-0732">Signal</keyword>
<feature type="region of interest" description="Disordered" evidence="1">
    <location>
        <begin position="130"/>
        <end position="194"/>
    </location>
</feature>
<feature type="region of interest" description="Disordered" evidence="1">
    <location>
        <begin position="295"/>
        <end position="347"/>
    </location>
</feature>
<keyword evidence="4" id="KW-1185">Reference proteome</keyword>
<organism evidence="3 4">
    <name type="scientific">Trichomonascus ciferrii</name>
    <dbReference type="NCBI Taxonomy" id="44093"/>
    <lineage>
        <taxon>Eukaryota</taxon>
        <taxon>Fungi</taxon>
        <taxon>Dikarya</taxon>
        <taxon>Ascomycota</taxon>
        <taxon>Saccharomycotina</taxon>
        <taxon>Dipodascomycetes</taxon>
        <taxon>Dipodascales</taxon>
        <taxon>Trichomonascaceae</taxon>
        <taxon>Trichomonascus</taxon>
        <taxon>Trichomonascus ciferrii complex</taxon>
    </lineage>
</organism>
<evidence type="ECO:0008006" key="5">
    <source>
        <dbReference type="Google" id="ProtNLM"/>
    </source>
</evidence>
<evidence type="ECO:0000256" key="1">
    <source>
        <dbReference type="SAM" id="MobiDB-lite"/>
    </source>
</evidence>
<proteinExistence type="predicted"/>
<evidence type="ECO:0000313" key="3">
    <source>
        <dbReference type="EMBL" id="KAA8905510.1"/>
    </source>
</evidence>
<evidence type="ECO:0000313" key="4">
    <source>
        <dbReference type="Proteomes" id="UP000761534"/>
    </source>
</evidence>
<dbReference type="Proteomes" id="UP000761534">
    <property type="component" value="Unassembled WGS sequence"/>
</dbReference>
<evidence type="ECO:0000256" key="2">
    <source>
        <dbReference type="SAM" id="SignalP"/>
    </source>
</evidence>
<name>A0A642UU79_9ASCO</name>